<dbReference type="PANTHER" id="PTHR16047:SF7">
    <property type="entry name" value="E3 UBIQUITIN-PROTEIN LIGASE RFWD3"/>
    <property type="match status" value="1"/>
</dbReference>
<feature type="non-terminal residue" evidence="3">
    <location>
        <position position="1"/>
    </location>
</feature>
<keyword evidence="5" id="KW-1185">Reference proteome</keyword>
<evidence type="ECO:0000313" key="5">
    <source>
        <dbReference type="Proteomes" id="UP000011087"/>
    </source>
</evidence>
<dbReference type="SUPFAM" id="SSF57850">
    <property type="entry name" value="RING/U-box"/>
    <property type="match status" value="1"/>
</dbReference>
<dbReference type="SMART" id="SM00184">
    <property type="entry name" value="RING"/>
    <property type="match status" value="1"/>
</dbReference>
<evidence type="ECO:0000256" key="1">
    <source>
        <dbReference type="PROSITE-ProRule" id="PRU00175"/>
    </source>
</evidence>
<keyword evidence="1" id="KW-0479">Metal-binding</keyword>
<dbReference type="eggNOG" id="KOG1645">
    <property type="taxonomic scope" value="Eukaryota"/>
</dbReference>
<dbReference type="OMA" id="GEHRICC"/>
<evidence type="ECO:0000313" key="4">
    <source>
        <dbReference type="EnsemblProtists" id="EKX42226"/>
    </source>
</evidence>
<dbReference type="GO" id="GO:0036297">
    <property type="term" value="P:interstrand cross-link repair"/>
    <property type="evidence" value="ECO:0007669"/>
    <property type="project" value="InterPro"/>
</dbReference>
<dbReference type="PaxDb" id="55529-EKX42226"/>
<dbReference type="GO" id="GO:0005634">
    <property type="term" value="C:nucleus"/>
    <property type="evidence" value="ECO:0007669"/>
    <property type="project" value="InterPro"/>
</dbReference>
<dbReference type="AlphaFoldDB" id="L1J125"/>
<sequence>EGEESEGNDTCMICFEQWTNTGEHRVVCLGCGHLFGASCIQKWLSERKHCPTCNHAAKRRDIRTVYACNLVAVDTAE</sequence>
<keyword evidence="1" id="KW-0862">Zinc</keyword>
<dbReference type="InterPro" id="IPR013083">
    <property type="entry name" value="Znf_RING/FYVE/PHD"/>
</dbReference>
<feature type="domain" description="RING-type" evidence="2">
    <location>
        <begin position="11"/>
        <end position="54"/>
    </location>
</feature>
<dbReference type="GeneID" id="17298842"/>
<dbReference type="KEGG" id="gtt:GUITHDRAFT_44855"/>
<dbReference type="EnsemblProtists" id="EKX42226">
    <property type="protein sequence ID" value="EKX42226"/>
    <property type="gene ID" value="GUITHDRAFT_44855"/>
</dbReference>
<dbReference type="PROSITE" id="PS50089">
    <property type="entry name" value="ZF_RING_2"/>
    <property type="match status" value="1"/>
</dbReference>
<dbReference type="HOGENOM" id="CLU_2645605_0_0_1"/>
<dbReference type="GO" id="GO:0016567">
    <property type="term" value="P:protein ubiquitination"/>
    <property type="evidence" value="ECO:0007669"/>
    <property type="project" value="InterPro"/>
</dbReference>
<gene>
    <name evidence="3" type="ORF">GUITHDRAFT_44855</name>
</gene>
<evidence type="ECO:0000313" key="3">
    <source>
        <dbReference type="EMBL" id="EKX42226.1"/>
    </source>
</evidence>
<dbReference type="OrthoDB" id="5600418at2759"/>
<dbReference type="STRING" id="905079.L1J125"/>
<dbReference type="InterPro" id="IPR037381">
    <property type="entry name" value="RFWD3"/>
</dbReference>
<reference evidence="5" key="2">
    <citation type="submission" date="2012-11" db="EMBL/GenBank/DDBJ databases">
        <authorList>
            <person name="Kuo A."/>
            <person name="Curtis B.A."/>
            <person name="Tanifuji G."/>
            <person name="Burki F."/>
            <person name="Gruber A."/>
            <person name="Irimia M."/>
            <person name="Maruyama S."/>
            <person name="Arias M.C."/>
            <person name="Ball S.G."/>
            <person name="Gile G.H."/>
            <person name="Hirakawa Y."/>
            <person name="Hopkins J.F."/>
            <person name="Rensing S.A."/>
            <person name="Schmutz J."/>
            <person name="Symeonidi A."/>
            <person name="Elias M."/>
            <person name="Eveleigh R.J."/>
            <person name="Herman E.K."/>
            <person name="Klute M.J."/>
            <person name="Nakayama T."/>
            <person name="Obornik M."/>
            <person name="Reyes-Prieto A."/>
            <person name="Armbrust E.V."/>
            <person name="Aves S.J."/>
            <person name="Beiko R.G."/>
            <person name="Coutinho P."/>
            <person name="Dacks J.B."/>
            <person name="Durnford D.G."/>
            <person name="Fast N.M."/>
            <person name="Green B.R."/>
            <person name="Grisdale C."/>
            <person name="Hempe F."/>
            <person name="Henrissat B."/>
            <person name="Hoppner M.P."/>
            <person name="Ishida K.-I."/>
            <person name="Kim E."/>
            <person name="Koreny L."/>
            <person name="Kroth P.G."/>
            <person name="Liu Y."/>
            <person name="Malik S.-B."/>
            <person name="Maier U.G."/>
            <person name="McRose D."/>
            <person name="Mock T."/>
            <person name="Neilson J.A."/>
            <person name="Onodera N.T."/>
            <person name="Poole A.M."/>
            <person name="Pritham E.J."/>
            <person name="Richards T.A."/>
            <person name="Rocap G."/>
            <person name="Roy S.W."/>
            <person name="Sarai C."/>
            <person name="Schaack S."/>
            <person name="Shirato S."/>
            <person name="Slamovits C.H."/>
            <person name="Spencer D.F."/>
            <person name="Suzuki S."/>
            <person name="Worden A.Z."/>
            <person name="Zauner S."/>
            <person name="Barry K."/>
            <person name="Bell C."/>
            <person name="Bharti A.K."/>
            <person name="Crow J.A."/>
            <person name="Grimwood J."/>
            <person name="Kramer R."/>
            <person name="Lindquist E."/>
            <person name="Lucas S."/>
            <person name="Salamov A."/>
            <person name="McFadden G.I."/>
            <person name="Lane C.E."/>
            <person name="Keeling P.J."/>
            <person name="Gray M.W."/>
            <person name="Grigoriev I.V."/>
            <person name="Archibald J.M."/>
        </authorList>
    </citation>
    <scope>NUCLEOTIDE SEQUENCE</scope>
    <source>
        <strain evidence="5">CCMP2712</strain>
    </source>
</reference>
<dbReference type="PANTHER" id="PTHR16047">
    <property type="entry name" value="RFWD3 PROTEIN"/>
    <property type="match status" value="1"/>
</dbReference>
<accession>L1J125</accession>
<name>L1J125_GUITC</name>
<dbReference type="EMBL" id="JH993018">
    <property type="protein sequence ID" value="EKX42226.1"/>
    <property type="molecule type" value="Genomic_DNA"/>
</dbReference>
<dbReference type="CDD" id="cd16450">
    <property type="entry name" value="mRING-C3HGC3_RFWD3"/>
    <property type="match status" value="1"/>
</dbReference>
<feature type="non-terminal residue" evidence="3">
    <location>
        <position position="77"/>
    </location>
</feature>
<dbReference type="Pfam" id="PF13639">
    <property type="entry name" value="zf-RING_2"/>
    <property type="match status" value="1"/>
</dbReference>
<keyword evidence="1" id="KW-0863">Zinc-finger</keyword>
<evidence type="ECO:0000259" key="2">
    <source>
        <dbReference type="PROSITE" id="PS50089"/>
    </source>
</evidence>
<protein>
    <recommendedName>
        <fullName evidence="2">RING-type domain-containing protein</fullName>
    </recommendedName>
</protein>
<dbReference type="GO" id="GO:0004842">
    <property type="term" value="F:ubiquitin-protein transferase activity"/>
    <property type="evidence" value="ECO:0007669"/>
    <property type="project" value="InterPro"/>
</dbReference>
<dbReference type="RefSeq" id="XP_005829206.1">
    <property type="nucleotide sequence ID" value="XM_005829149.1"/>
</dbReference>
<dbReference type="InterPro" id="IPR001841">
    <property type="entry name" value="Znf_RING"/>
</dbReference>
<proteinExistence type="predicted"/>
<dbReference type="Gene3D" id="3.30.40.10">
    <property type="entry name" value="Zinc/RING finger domain, C3HC4 (zinc finger)"/>
    <property type="match status" value="1"/>
</dbReference>
<organism evidence="3">
    <name type="scientific">Guillardia theta (strain CCMP2712)</name>
    <name type="common">Cryptophyte</name>
    <dbReference type="NCBI Taxonomy" id="905079"/>
    <lineage>
        <taxon>Eukaryota</taxon>
        <taxon>Cryptophyceae</taxon>
        <taxon>Pyrenomonadales</taxon>
        <taxon>Geminigeraceae</taxon>
        <taxon>Guillardia</taxon>
    </lineage>
</organism>
<dbReference type="GO" id="GO:0008270">
    <property type="term" value="F:zinc ion binding"/>
    <property type="evidence" value="ECO:0007669"/>
    <property type="project" value="UniProtKB-KW"/>
</dbReference>
<dbReference type="Proteomes" id="UP000011087">
    <property type="component" value="Unassembled WGS sequence"/>
</dbReference>
<reference evidence="4" key="3">
    <citation type="submission" date="2015-06" db="UniProtKB">
        <authorList>
            <consortium name="EnsemblProtists"/>
        </authorList>
    </citation>
    <scope>IDENTIFICATION</scope>
</reference>
<reference evidence="3 5" key="1">
    <citation type="journal article" date="2012" name="Nature">
        <title>Algal genomes reveal evolutionary mosaicism and the fate of nucleomorphs.</title>
        <authorList>
            <consortium name="DOE Joint Genome Institute"/>
            <person name="Curtis B.A."/>
            <person name="Tanifuji G."/>
            <person name="Burki F."/>
            <person name="Gruber A."/>
            <person name="Irimia M."/>
            <person name="Maruyama S."/>
            <person name="Arias M.C."/>
            <person name="Ball S.G."/>
            <person name="Gile G.H."/>
            <person name="Hirakawa Y."/>
            <person name="Hopkins J.F."/>
            <person name="Kuo A."/>
            <person name="Rensing S.A."/>
            <person name="Schmutz J."/>
            <person name="Symeonidi A."/>
            <person name="Elias M."/>
            <person name="Eveleigh R.J."/>
            <person name="Herman E.K."/>
            <person name="Klute M.J."/>
            <person name="Nakayama T."/>
            <person name="Obornik M."/>
            <person name="Reyes-Prieto A."/>
            <person name="Armbrust E.V."/>
            <person name="Aves S.J."/>
            <person name="Beiko R.G."/>
            <person name="Coutinho P."/>
            <person name="Dacks J.B."/>
            <person name="Durnford D.G."/>
            <person name="Fast N.M."/>
            <person name="Green B.R."/>
            <person name="Grisdale C.J."/>
            <person name="Hempel F."/>
            <person name="Henrissat B."/>
            <person name="Hoppner M.P."/>
            <person name="Ishida K."/>
            <person name="Kim E."/>
            <person name="Koreny L."/>
            <person name="Kroth P.G."/>
            <person name="Liu Y."/>
            <person name="Malik S.B."/>
            <person name="Maier U.G."/>
            <person name="McRose D."/>
            <person name="Mock T."/>
            <person name="Neilson J.A."/>
            <person name="Onodera N.T."/>
            <person name="Poole A.M."/>
            <person name="Pritham E.J."/>
            <person name="Richards T.A."/>
            <person name="Rocap G."/>
            <person name="Roy S.W."/>
            <person name="Sarai C."/>
            <person name="Schaack S."/>
            <person name="Shirato S."/>
            <person name="Slamovits C.H."/>
            <person name="Spencer D.F."/>
            <person name="Suzuki S."/>
            <person name="Worden A.Z."/>
            <person name="Zauner S."/>
            <person name="Barry K."/>
            <person name="Bell C."/>
            <person name="Bharti A.K."/>
            <person name="Crow J.A."/>
            <person name="Grimwood J."/>
            <person name="Kramer R."/>
            <person name="Lindquist E."/>
            <person name="Lucas S."/>
            <person name="Salamov A."/>
            <person name="McFadden G.I."/>
            <person name="Lane C.E."/>
            <person name="Keeling P.J."/>
            <person name="Gray M.W."/>
            <person name="Grigoriev I.V."/>
            <person name="Archibald J.M."/>
        </authorList>
    </citation>
    <scope>NUCLEOTIDE SEQUENCE</scope>
    <source>
        <strain evidence="3 5">CCMP2712</strain>
    </source>
</reference>